<reference evidence="1 2" key="1">
    <citation type="submission" date="2019-10" db="EMBL/GenBank/DDBJ databases">
        <title>Assembly and Annotation for the nematode Trichostrongylus colubriformis.</title>
        <authorList>
            <person name="Martin J."/>
        </authorList>
    </citation>
    <scope>NUCLEOTIDE SEQUENCE [LARGE SCALE GENOMIC DNA]</scope>
    <source>
        <strain evidence="1">G859</strain>
        <tissue evidence="1">Whole worm</tissue>
    </source>
</reference>
<protein>
    <submittedName>
        <fullName evidence="1">Uncharacterized protein</fullName>
    </submittedName>
</protein>
<organism evidence="1 2">
    <name type="scientific">Trichostrongylus colubriformis</name>
    <name type="common">Black scour worm</name>
    <dbReference type="NCBI Taxonomy" id="6319"/>
    <lineage>
        <taxon>Eukaryota</taxon>
        <taxon>Metazoa</taxon>
        <taxon>Ecdysozoa</taxon>
        <taxon>Nematoda</taxon>
        <taxon>Chromadorea</taxon>
        <taxon>Rhabditida</taxon>
        <taxon>Rhabditina</taxon>
        <taxon>Rhabditomorpha</taxon>
        <taxon>Strongyloidea</taxon>
        <taxon>Trichostrongylidae</taxon>
        <taxon>Trichostrongylus</taxon>
    </lineage>
</organism>
<accession>A0AAN8FAB7</accession>
<dbReference type="EMBL" id="WIXE01013446">
    <property type="protein sequence ID" value="KAK5975112.1"/>
    <property type="molecule type" value="Genomic_DNA"/>
</dbReference>
<dbReference type="Proteomes" id="UP001331761">
    <property type="component" value="Unassembled WGS sequence"/>
</dbReference>
<name>A0AAN8FAB7_TRICO</name>
<evidence type="ECO:0000313" key="1">
    <source>
        <dbReference type="EMBL" id="KAK5975112.1"/>
    </source>
</evidence>
<comment type="caution">
    <text evidence="1">The sequence shown here is derived from an EMBL/GenBank/DDBJ whole genome shotgun (WGS) entry which is preliminary data.</text>
</comment>
<proteinExistence type="predicted"/>
<keyword evidence="2" id="KW-1185">Reference proteome</keyword>
<gene>
    <name evidence="1" type="ORF">GCK32_021587</name>
</gene>
<sequence length="83" mass="9681">MRVSWRCAEGQEMSDSINIDDNVAQVYLSNMDHSNLIREAQDIMRNTDITIDRNVLLDRHSVCRRNMSRLNPRELIRSCTTAD</sequence>
<evidence type="ECO:0000313" key="2">
    <source>
        <dbReference type="Proteomes" id="UP001331761"/>
    </source>
</evidence>
<dbReference type="AlphaFoldDB" id="A0AAN8FAB7"/>